<feature type="compositionally biased region" description="Low complexity" evidence="1">
    <location>
        <begin position="1"/>
        <end position="15"/>
    </location>
</feature>
<accession>A0ABP1AKM4</accession>
<sequence>MMTSTMTPTVTSAMTQDSPPKIGRKPDEVRRKKNLRMMLQSTPNFVAMAALSGLRERQETMRRTSRWSLERVGTESHNDAATRYSKVLLRR</sequence>
<organism evidence="2 3">
    <name type="scientific">Sphagnum jensenii</name>
    <dbReference type="NCBI Taxonomy" id="128206"/>
    <lineage>
        <taxon>Eukaryota</taxon>
        <taxon>Viridiplantae</taxon>
        <taxon>Streptophyta</taxon>
        <taxon>Embryophyta</taxon>
        <taxon>Bryophyta</taxon>
        <taxon>Sphagnophytina</taxon>
        <taxon>Sphagnopsida</taxon>
        <taxon>Sphagnales</taxon>
        <taxon>Sphagnaceae</taxon>
        <taxon>Sphagnum</taxon>
    </lineage>
</organism>
<protein>
    <submittedName>
        <fullName evidence="2">Uncharacterized protein</fullName>
    </submittedName>
</protein>
<evidence type="ECO:0000256" key="1">
    <source>
        <dbReference type="SAM" id="MobiDB-lite"/>
    </source>
</evidence>
<gene>
    <name evidence="2" type="ORF">CSSPJE1EN2_LOCUS6033</name>
</gene>
<reference evidence="2" key="1">
    <citation type="submission" date="2024-03" db="EMBL/GenBank/DDBJ databases">
        <authorList>
            <consortium name="ELIXIR-Norway"/>
            <consortium name="Elixir Norway"/>
        </authorList>
    </citation>
    <scope>NUCLEOTIDE SEQUENCE</scope>
</reference>
<feature type="region of interest" description="Disordered" evidence="1">
    <location>
        <begin position="1"/>
        <end position="27"/>
    </location>
</feature>
<proteinExistence type="predicted"/>
<dbReference type="Proteomes" id="UP001497522">
    <property type="component" value="Chromosome 13"/>
</dbReference>
<evidence type="ECO:0000313" key="2">
    <source>
        <dbReference type="EMBL" id="CAK9863038.1"/>
    </source>
</evidence>
<name>A0ABP1AKM4_9BRYO</name>
<keyword evidence="3" id="KW-1185">Reference proteome</keyword>
<evidence type="ECO:0000313" key="3">
    <source>
        <dbReference type="Proteomes" id="UP001497522"/>
    </source>
</evidence>
<dbReference type="EMBL" id="OZ023714">
    <property type="protein sequence ID" value="CAK9863038.1"/>
    <property type="molecule type" value="Genomic_DNA"/>
</dbReference>